<sequence length="103" mass="11988">MNINFFYNKFWNHGPARNFWKLDRVPAFRRCPVAEALLPGGTLDVLDIQRKMLMHLTTWQQKGTLSTYGQSLEMRKIPLYQDAVFNAVYMIGTLGEIPDQPVR</sequence>
<reference evidence="2" key="1">
    <citation type="submission" date="2017-02" db="EMBL/GenBank/DDBJ databases">
        <authorList>
            <person name="Varghese N."/>
            <person name="Submissions S."/>
        </authorList>
    </citation>
    <scope>NUCLEOTIDE SEQUENCE [LARGE SCALE GENOMIC DNA]</scope>
    <source>
        <strain evidence="2">DSM 22270</strain>
    </source>
</reference>
<keyword evidence="2" id="KW-1185">Reference proteome</keyword>
<dbReference type="RefSeq" id="WP_082218019.1">
    <property type="nucleotide sequence ID" value="NZ_FUZA01000016.1"/>
</dbReference>
<evidence type="ECO:0000313" key="1">
    <source>
        <dbReference type="EMBL" id="SKC20130.1"/>
    </source>
</evidence>
<proteinExistence type="predicted"/>
<dbReference type="Proteomes" id="UP000190897">
    <property type="component" value="Unassembled WGS sequence"/>
</dbReference>
<name>A0A1T5HHT3_9BACT</name>
<gene>
    <name evidence="1" type="ORF">SAMN05660293_05601</name>
</gene>
<dbReference type="EMBL" id="FUZA01000016">
    <property type="protein sequence ID" value="SKC20130.1"/>
    <property type="molecule type" value="Genomic_DNA"/>
</dbReference>
<dbReference type="OrthoDB" id="159797at2"/>
<organism evidence="1 2">
    <name type="scientific">Dyadobacter psychrophilus</name>
    <dbReference type="NCBI Taxonomy" id="651661"/>
    <lineage>
        <taxon>Bacteria</taxon>
        <taxon>Pseudomonadati</taxon>
        <taxon>Bacteroidota</taxon>
        <taxon>Cytophagia</taxon>
        <taxon>Cytophagales</taxon>
        <taxon>Spirosomataceae</taxon>
        <taxon>Dyadobacter</taxon>
    </lineage>
</organism>
<dbReference type="AlphaFoldDB" id="A0A1T5HHT3"/>
<accession>A0A1T5HHT3</accession>
<evidence type="ECO:0000313" key="2">
    <source>
        <dbReference type="Proteomes" id="UP000190897"/>
    </source>
</evidence>
<protein>
    <submittedName>
        <fullName evidence="1">Uncharacterized protein</fullName>
    </submittedName>
</protein>